<evidence type="ECO:0000256" key="10">
    <source>
        <dbReference type="ARBA" id="ARBA00022729"/>
    </source>
</evidence>
<proteinExistence type="inferred from homology"/>
<evidence type="ECO:0000313" key="26">
    <source>
        <dbReference type="Proteomes" id="UP000834106"/>
    </source>
</evidence>
<dbReference type="PROSITE" id="PS51450">
    <property type="entry name" value="LRR"/>
    <property type="match status" value="1"/>
</dbReference>
<dbReference type="Pfam" id="PF08263">
    <property type="entry name" value="LRRNT_2"/>
    <property type="match status" value="1"/>
</dbReference>
<evidence type="ECO:0000256" key="20">
    <source>
        <dbReference type="ARBA" id="ARBA00048679"/>
    </source>
</evidence>
<feature type="signal peptide" evidence="23">
    <location>
        <begin position="1"/>
        <end position="19"/>
    </location>
</feature>
<accession>A0AAD1ZYX3</accession>
<dbReference type="GO" id="GO:0005524">
    <property type="term" value="F:ATP binding"/>
    <property type="evidence" value="ECO:0007669"/>
    <property type="project" value="UniProtKB-UniRule"/>
</dbReference>
<keyword evidence="17" id="KW-0675">Receptor</keyword>
<dbReference type="SUPFAM" id="SSF52047">
    <property type="entry name" value="RNI-like"/>
    <property type="match status" value="1"/>
</dbReference>
<reference evidence="25" key="1">
    <citation type="submission" date="2023-05" db="EMBL/GenBank/DDBJ databases">
        <authorList>
            <person name="Huff M."/>
        </authorList>
    </citation>
    <scope>NUCLEOTIDE SEQUENCE</scope>
</reference>
<dbReference type="FunFam" id="3.80.10.10:FF:000299">
    <property type="entry name" value="Piriformospora indica-insensitive protein 2"/>
    <property type="match status" value="1"/>
</dbReference>
<dbReference type="InterPro" id="IPR011009">
    <property type="entry name" value="Kinase-like_dom_sf"/>
</dbReference>
<dbReference type="InterPro" id="IPR013210">
    <property type="entry name" value="LRR_N_plant-typ"/>
</dbReference>
<dbReference type="FunFam" id="1.10.510.10:FF:000358">
    <property type="entry name" value="Putative leucine-rich repeat receptor-like serine/threonine-protein kinase"/>
    <property type="match status" value="1"/>
</dbReference>
<evidence type="ECO:0000256" key="15">
    <source>
        <dbReference type="ARBA" id="ARBA00022989"/>
    </source>
</evidence>
<evidence type="ECO:0000256" key="3">
    <source>
        <dbReference type="ARBA" id="ARBA00012513"/>
    </source>
</evidence>
<dbReference type="EC" id="2.7.11.1" evidence="3"/>
<dbReference type="InterPro" id="IPR001611">
    <property type="entry name" value="Leu-rich_rpt"/>
</dbReference>
<evidence type="ECO:0000256" key="7">
    <source>
        <dbReference type="ARBA" id="ARBA00022614"/>
    </source>
</evidence>
<evidence type="ECO:0000256" key="4">
    <source>
        <dbReference type="ARBA" id="ARBA00022475"/>
    </source>
</evidence>
<dbReference type="GO" id="GO:0099402">
    <property type="term" value="P:plant organ development"/>
    <property type="evidence" value="ECO:0007669"/>
    <property type="project" value="UniProtKB-ARBA"/>
</dbReference>
<dbReference type="PROSITE" id="PS50011">
    <property type="entry name" value="PROTEIN_KINASE_DOM"/>
    <property type="match status" value="1"/>
</dbReference>
<comment type="catalytic activity">
    <reaction evidence="20">
        <text>L-seryl-[protein] + ATP = O-phospho-L-seryl-[protein] + ADP + H(+)</text>
        <dbReference type="Rhea" id="RHEA:17989"/>
        <dbReference type="Rhea" id="RHEA-COMP:9863"/>
        <dbReference type="Rhea" id="RHEA-COMP:11604"/>
        <dbReference type="ChEBI" id="CHEBI:15378"/>
        <dbReference type="ChEBI" id="CHEBI:29999"/>
        <dbReference type="ChEBI" id="CHEBI:30616"/>
        <dbReference type="ChEBI" id="CHEBI:83421"/>
        <dbReference type="ChEBI" id="CHEBI:456216"/>
        <dbReference type="EC" id="2.7.11.1"/>
    </reaction>
</comment>
<dbReference type="InterPro" id="IPR017441">
    <property type="entry name" value="Protein_kinase_ATP_BS"/>
</dbReference>
<evidence type="ECO:0000256" key="19">
    <source>
        <dbReference type="ARBA" id="ARBA00047899"/>
    </source>
</evidence>
<dbReference type="Pfam" id="PF13855">
    <property type="entry name" value="LRR_8"/>
    <property type="match status" value="3"/>
</dbReference>
<feature type="domain" description="Protein kinase" evidence="24">
    <location>
        <begin position="893"/>
        <end position="1174"/>
    </location>
</feature>
<dbReference type="SUPFAM" id="SSF56112">
    <property type="entry name" value="Protein kinase-like (PK-like)"/>
    <property type="match status" value="1"/>
</dbReference>
<dbReference type="Proteomes" id="UP000834106">
    <property type="component" value="Chromosome 15"/>
</dbReference>
<dbReference type="GO" id="GO:0005886">
    <property type="term" value="C:plasma membrane"/>
    <property type="evidence" value="ECO:0007669"/>
    <property type="project" value="UniProtKB-SubCell"/>
</dbReference>
<dbReference type="PANTHER" id="PTHR27008:SF585">
    <property type="entry name" value="PROTEIN KINASE DOMAIN-CONTAINING PROTEIN"/>
    <property type="match status" value="1"/>
</dbReference>
<dbReference type="CDD" id="cd14066">
    <property type="entry name" value="STKc_IRAK"/>
    <property type="match status" value="1"/>
</dbReference>
<dbReference type="InterPro" id="IPR008271">
    <property type="entry name" value="Ser/Thr_kinase_AS"/>
</dbReference>
<comment type="similarity">
    <text evidence="2">Belongs to the protein kinase superfamily. Ser/Thr protein kinase family.</text>
</comment>
<dbReference type="Gene3D" id="3.80.10.10">
    <property type="entry name" value="Ribonuclease Inhibitor"/>
    <property type="match status" value="4"/>
</dbReference>
<evidence type="ECO:0000256" key="9">
    <source>
        <dbReference type="ARBA" id="ARBA00022692"/>
    </source>
</evidence>
<keyword evidence="8" id="KW-0808">Transferase</keyword>
<evidence type="ECO:0000259" key="24">
    <source>
        <dbReference type="PROSITE" id="PS50011"/>
    </source>
</evidence>
<evidence type="ECO:0000256" key="6">
    <source>
        <dbReference type="ARBA" id="ARBA00022553"/>
    </source>
</evidence>
<dbReference type="PROSITE" id="PS00107">
    <property type="entry name" value="PROTEIN_KINASE_ATP"/>
    <property type="match status" value="1"/>
</dbReference>
<keyword evidence="5" id="KW-0723">Serine/threonine-protein kinase</keyword>
<dbReference type="Pfam" id="PF00560">
    <property type="entry name" value="LRR_1"/>
    <property type="match status" value="10"/>
</dbReference>
<evidence type="ECO:0000256" key="13">
    <source>
        <dbReference type="ARBA" id="ARBA00022777"/>
    </source>
</evidence>
<evidence type="ECO:0000256" key="16">
    <source>
        <dbReference type="ARBA" id="ARBA00023136"/>
    </source>
</evidence>
<keyword evidence="4" id="KW-1003">Cell membrane</keyword>
<keyword evidence="12 21" id="KW-0547">Nucleotide-binding</keyword>
<dbReference type="InterPro" id="IPR003591">
    <property type="entry name" value="Leu-rich_rpt_typical-subtyp"/>
</dbReference>
<dbReference type="SMART" id="SM00365">
    <property type="entry name" value="LRR_SD22"/>
    <property type="match status" value="6"/>
</dbReference>
<evidence type="ECO:0000256" key="5">
    <source>
        <dbReference type="ARBA" id="ARBA00022527"/>
    </source>
</evidence>
<evidence type="ECO:0000256" key="18">
    <source>
        <dbReference type="ARBA" id="ARBA00023180"/>
    </source>
</evidence>
<sequence>MEKSCLLIVVAILAVNCTAQIVLNLNTDDQEALLAFKSRITSDPRNILAKNWSADASVCNWIGVSCGVDNQRVTALSLSNFELKGTIAPHLGNLTFLSSIDFSLNHFRGTIPDELAGLRRLKKVNLASNNFDGSVPSWFGTLRELEHLLLNYNSFTGTIPEEIGNLTSLESLCLKFNQLTGTIPHGIFNISSLKIVEFTNNSLHGSLPAYICDNLPKLENLSLSLNQLFGKIPSNLYKCKALQNLSLSYNEFEGRIPREIGELAMLKRLYLGGNNFEGGIPVEIGNLTRLETLNIKDCSITQEIPSFVFNMSSLKLIDFANSSLSGSLPRDLHYGLPNLEQLSLQSNRLTGQIFSSIMKCERLWVLNLANNHFTGSIPKQVGNLTSLEYLYLNNNNLTGELPDELGNLNLVEINLHENKLFGSIPPSIFNISTMTMMDLSCNHFVGQLPSNVGLSLPNLQKLYLRQNHLRGVIPSSIANASKLTVISMNENSLTGPIPDLSNLQLLQRLMIGGNNLTEESPNKELEFVSSLTNCRYLEIVEVSENQFNGILPASIGNFSSSLRMFRAFGCNIKGLIPSEIGNLSSLGSIDLDNNKLTGFIPSTLGKLNLEAIYLEHNRLEGHIPPDLCQLSRLGDLYLNENMLNGTIPACLGKLKSLRRVFLQSNRFSSTLPNFWSLSDIWGLNLSSNMLSGYIPSDIQNLKAIRHLDLSWNQFSGEIPSSIGSIQSVVNLSLAHNKFQGPIPQSLGDLRGLEYLDLSHNNFSGSIPKSLEALSDLEYFDVSHNRLQGEIPTGGRFLNFTAQSFMQNDGLCGADRLQIPLCKSQTIQRSRTKNVFRLLKYVVAPIISMILGAAVIFLMIRQKLTKKPPHTEISLGVEWRRVSYQELLQATDDFSETNVLGSGSFGSVFKGTLSDGLVVAVKVFNVQLERAIKSFEVECDVMSTIRHRNLVKVVSCCSNTDFKALILEYMSNGSLEKWLYSHNYCLELLQRLNIAIDVALALEYLHHSQEKPIVHCDLKPSNVLFDEDMTAHVGDFGIAKLFGEEEADFLTITLGTIGYMAPEYGSEGKVSTSSDVYSYGIMLLETFTRKKPTDEMFGEEMSLKQWVSEAIQENSIIEVLAPGLLERADENFFAKELCVAYIFGLAMECSANSPEERIDMKEILAKLQKIKATFLASTRRRHH</sequence>
<evidence type="ECO:0000256" key="12">
    <source>
        <dbReference type="ARBA" id="ARBA00022741"/>
    </source>
</evidence>
<evidence type="ECO:0000256" key="1">
    <source>
        <dbReference type="ARBA" id="ARBA00004162"/>
    </source>
</evidence>
<keyword evidence="15 22" id="KW-1133">Transmembrane helix</keyword>
<dbReference type="InterPro" id="IPR051809">
    <property type="entry name" value="Plant_receptor-like_S/T_kinase"/>
</dbReference>
<name>A0AAD1ZYX3_9LAMI</name>
<dbReference type="InterPro" id="IPR000719">
    <property type="entry name" value="Prot_kinase_dom"/>
</dbReference>
<evidence type="ECO:0000256" key="21">
    <source>
        <dbReference type="PROSITE-ProRule" id="PRU10141"/>
    </source>
</evidence>
<evidence type="ECO:0000256" key="22">
    <source>
        <dbReference type="SAM" id="Phobius"/>
    </source>
</evidence>
<dbReference type="Gene3D" id="3.30.200.20">
    <property type="entry name" value="Phosphorylase Kinase, domain 1"/>
    <property type="match status" value="1"/>
</dbReference>
<gene>
    <name evidence="25" type="ORF">FPE_LOCUS25558</name>
</gene>
<evidence type="ECO:0000256" key="8">
    <source>
        <dbReference type="ARBA" id="ARBA00022679"/>
    </source>
</evidence>
<comment type="catalytic activity">
    <reaction evidence="19">
        <text>L-threonyl-[protein] + ATP = O-phospho-L-threonyl-[protein] + ADP + H(+)</text>
        <dbReference type="Rhea" id="RHEA:46608"/>
        <dbReference type="Rhea" id="RHEA-COMP:11060"/>
        <dbReference type="Rhea" id="RHEA-COMP:11605"/>
        <dbReference type="ChEBI" id="CHEBI:15378"/>
        <dbReference type="ChEBI" id="CHEBI:30013"/>
        <dbReference type="ChEBI" id="CHEBI:30616"/>
        <dbReference type="ChEBI" id="CHEBI:61977"/>
        <dbReference type="ChEBI" id="CHEBI:456216"/>
        <dbReference type="EC" id="2.7.11.1"/>
    </reaction>
</comment>
<dbReference type="FunFam" id="3.30.200.20:FF:000661">
    <property type="entry name" value="Serine-threonine protein kinase plant-type"/>
    <property type="match status" value="1"/>
</dbReference>
<evidence type="ECO:0000256" key="11">
    <source>
        <dbReference type="ARBA" id="ARBA00022737"/>
    </source>
</evidence>
<dbReference type="SMART" id="SM00369">
    <property type="entry name" value="LRR_TYP"/>
    <property type="match status" value="12"/>
</dbReference>
<keyword evidence="11" id="KW-0677">Repeat</keyword>
<evidence type="ECO:0000256" key="23">
    <source>
        <dbReference type="SAM" id="SignalP"/>
    </source>
</evidence>
<evidence type="ECO:0000256" key="2">
    <source>
        <dbReference type="ARBA" id="ARBA00008684"/>
    </source>
</evidence>
<protein>
    <recommendedName>
        <fullName evidence="3">non-specific serine/threonine protein kinase</fullName>
        <ecNumber evidence="3">2.7.11.1</ecNumber>
    </recommendedName>
</protein>
<keyword evidence="26" id="KW-1185">Reference proteome</keyword>
<evidence type="ECO:0000313" key="25">
    <source>
        <dbReference type="EMBL" id="CAI9778128.1"/>
    </source>
</evidence>
<dbReference type="GO" id="GO:0006952">
    <property type="term" value="P:defense response"/>
    <property type="evidence" value="ECO:0007669"/>
    <property type="project" value="UniProtKB-ARBA"/>
</dbReference>
<organism evidence="25 26">
    <name type="scientific">Fraxinus pennsylvanica</name>
    <dbReference type="NCBI Taxonomy" id="56036"/>
    <lineage>
        <taxon>Eukaryota</taxon>
        <taxon>Viridiplantae</taxon>
        <taxon>Streptophyta</taxon>
        <taxon>Embryophyta</taxon>
        <taxon>Tracheophyta</taxon>
        <taxon>Spermatophyta</taxon>
        <taxon>Magnoliopsida</taxon>
        <taxon>eudicotyledons</taxon>
        <taxon>Gunneridae</taxon>
        <taxon>Pentapetalae</taxon>
        <taxon>asterids</taxon>
        <taxon>lamiids</taxon>
        <taxon>Lamiales</taxon>
        <taxon>Oleaceae</taxon>
        <taxon>Oleeae</taxon>
        <taxon>Fraxinus</taxon>
    </lineage>
</organism>
<dbReference type="GO" id="GO:0051707">
    <property type="term" value="P:response to other organism"/>
    <property type="evidence" value="ECO:0007669"/>
    <property type="project" value="UniProtKB-ARBA"/>
</dbReference>
<dbReference type="Gene3D" id="1.10.510.10">
    <property type="entry name" value="Transferase(Phosphotransferase) domain 1"/>
    <property type="match status" value="1"/>
</dbReference>
<keyword evidence="18" id="KW-0325">Glycoprotein</keyword>
<keyword evidence="10 23" id="KW-0732">Signal</keyword>
<feature type="transmembrane region" description="Helical" evidence="22">
    <location>
        <begin position="837"/>
        <end position="859"/>
    </location>
</feature>
<dbReference type="SUPFAM" id="SSF52058">
    <property type="entry name" value="L domain-like"/>
    <property type="match status" value="2"/>
</dbReference>
<keyword evidence="13" id="KW-0418">Kinase</keyword>
<evidence type="ECO:0000256" key="17">
    <source>
        <dbReference type="ARBA" id="ARBA00023170"/>
    </source>
</evidence>
<dbReference type="Pfam" id="PF07714">
    <property type="entry name" value="PK_Tyr_Ser-Thr"/>
    <property type="match status" value="1"/>
</dbReference>
<dbReference type="FunFam" id="3.80.10.10:FF:000095">
    <property type="entry name" value="LRR receptor-like serine/threonine-protein kinase GSO1"/>
    <property type="match status" value="2"/>
</dbReference>
<keyword evidence="7" id="KW-0433">Leucine-rich repeat</keyword>
<comment type="subcellular location">
    <subcellularLocation>
        <location evidence="1">Cell membrane</location>
        <topology evidence="1">Single-pass membrane protein</topology>
    </subcellularLocation>
</comment>
<keyword evidence="14 21" id="KW-0067">ATP-binding</keyword>
<dbReference type="PROSITE" id="PS00108">
    <property type="entry name" value="PROTEIN_KINASE_ST"/>
    <property type="match status" value="1"/>
</dbReference>
<keyword evidence="6" id="KW-0597">Phosphoprotein</keyword>
<keyword evidence="16 22" id="KW-0472">Membrane</keyword>
<dbReference type="AlphaFoldDB" id="A0AAD1ZYX3"/>
<keyword evidence="9 22" id="KW-0812">Transmembrane</keyword>
<dbReference type="SMART" id="SM00220">
    <property type="entry name" value="S_TKc"/>
    <property type="match status" value="1"/>
</dbReference>
<dbReference type="InterPro" id="IPR032675">
    <property type="entry name" value="LRR_dom_sf"/>
</dbReference>
<evidence type="ECO:0000256" key="14">
    <source>
        <dbReference type="ARBA" id="ARBA00022840"/>
    </source>
</evidence>
<feature type="chain" id="PRO_5042017163" description="non-specific serine/threonine protein kinase" evidence="23">
    <location>
        <begin position="20"/>
        <end position="1182"/>
    </location>
</feature>
<dbReference type="FunFam" id="3.80.10.10:FF:000400">
    <property type="entry name" value="Nuclear pore complex protein NUP107"/>
    <property type="match status" value="1"/>
</dbReference>
<dbReference type="InterPro" id="IPR001245">
    <property type="entry name" value="Ser-Thr/Tyr_kinase_cat_dom"/>
</dbReference>
<dbReference type="GO" id="GO:0009653">
    <property type="term" value="P:anatomical structure morphogenesis"/>
    <property type="evidence" value="ECO:0007669"/>
    <property type="project" value="UniProtKB-ARBA"/>
</dbReference>
<dbReference type="GO" id="GO:0004674">
    <property type="term" value="F:protein serine/threonine kinase activity"/>
    <property type="evidence" value="ECO:0007669"/>
    <property type="project" value="UniProtKB-KW"/>
</dbReference>
<dbReference type="EMBL" id="OU503050">
    <property type="protein sequence ID" value="CAI9778128.1"/>
    <property type="molecule type" value="Genomic_DNA"/>
</dbReference>
<dbReference type="PANTHER" id="PTHR27008">
    <property type="entry name" value="OS04G0122200 PROTEIN"/>
    <property type="match status" value="1"/>
</dbReference>
<feature type="binding site" evidence="21">
    <location>
        <position position="932"/>
    </location>
    <ligand>
        <name>ATP</name>
        <dbReference type="ChEBI" id="CHEBI:30616"/>
    </ligand>
</feature>